<dbReference type="GO" id="GO:0006684">
    <property type="term" value="P:sphingomyelin metabolic process"/>
    <property type="evidence" value="ECO:0007669"/>
    <property type="project" value="TreeGrafter"/>
</dbReference>
<dbReference type="InterPro" id="IPR038772">
    <property type="entry name" value="Sph/SMPD2-like"/>
</dbReference>
<name>V8N5I8_OPHHA</name>
<dbReference type="GO" id="GO:0005737">
    <property type="term" value="C:cytoplasm"/>
    <property type="evidence" value="ECO:0007669"/>
    <property type="project" value="TreeGrafter"/>
</dbReference>
<accession>V8N5I8</accession>
<keyword evidence="2" id="KW-1185">Reference proteome</keyword>
<proteinExistence type="predicted"/>
<sequence>MQLFQDSHAQPGDMVAFDIFCGDLNFDTCSPGDAMEQGHEIFSWYTDPCRLGPHQDEPWAIGTLMNPLRMYDEAVATPESLKR</sequence>
<dbReference type="PANTHER" id="PTHR16320">
    <property type="entry name" value="SPHINGOMYELINASE FAMILY MEMBER"/>
    <property type="match status" value="1"/>
</dbReference>
<organism evidence="1 2">
    <name type="scientific">Ophiophagus hannah</name>
    <name type="common">King cobra</name>
    <name type="synonym">Naja hannah</name>
    <dbReference type="NCBI Taxonomy" id="8665"/>
    <lineage>
        <taxon>Eukaryota</taxon>
        <taxon>Metazoa</taxon>
        <taxon>Chordata</taxon>
        <taxon>Craniata</taxon>
        <taxon>Vertebrata</taxon>
        <taxon>Euteleostomi</taxon>
        <taxon>Lepidosauria</taxon>
        <taxon>Squamata</taxon>
        <taxon>Bifurcata</taxon>
        <taxon>Unidentata</taxon>
        <taxon>Episquamata</taxon>
        <taxon>Toxicofera</taxon>
        <taxon>Serpentes</taxon>
        <taxon>Colubroidea</taxon>
        <taxon>Elapidae</taxon>
        <taxon>Elapinae</taxon>
        <taxon>Ophiophagus</taxon>
    </lineage>
</organism>
<evidence type="ECO:0000313" key="1">
    <source>
        <dbReference type="EMBL" id="ETE57156.1"/>
    </source>
</evidence>
<dbReference type="PANTHER" id="PTHR16320:SF9">
    <property type="entry name" value="SPHINGOMYELIN PHOSPHODIESTERASE 5"/>
    <property type="match status" value="1"/>
</dbReference>
<dbReference type="EMBL" id="AZIM01009588">
    <property type="protein sequence ID" value="ETE57156.1"/>
    <property type="molecule type" value="Genomic_DNA"/>
</dbReference>
<protein>
    <submittedName>
        <fullName evidence="1">Sphingomyelin phosphodiesterase 3</fullName>
    </submittedName>
</protein>
<dbReference type="Proteomes" id="UP000018936">
    <property type="component" value="Unassembled WGS sequence"/>
</dbReference>
<dbReference type="GO" id="GO:0016020">
    <property type="term" value="C:membrane"/>
    <property type="evidence" value="ECO:0007669"/>
    <property type="project" value="GOC"/>
</dbReference>
<reference evidence="1 2" key="1">
    <citation type="journal article" date="2013" name="Proc. Natl. Acad. Sci. U.S.A.">
        <title>The king cobra genome reveals dynamic gene evolution and adaptation in the snake venom system.</title>
        <authorList>
            <person name="Vonk F.J."/>
            <person name="Casewell N.R."/>
            <person name="Henkel C.V."/>
            <person name="Heimberg A.M."/>
            <person name="Jansen H.J."/>
            <person name="McCleary R.J."/>
            <person name="Kerkkamp H.M."/>
            <person name="Vos R.A."/>
            <person name="Guerreiro I."/>
            <person name="Calvete J.J."/>
            <person name="Wuster W."/>
            <person name="Woods A.E."/>
            <person name="Logan J.M."/>
            <person name="Harrison R.A."/>
            <person name="Castoe T.A."/>
            <person name="de Koning A.P."/>
            <person name="Pollock D.D."/>
            <person name="Yandell M."/>
            <person name="Calderon D."/>
            <person name="Renjifo C."/>
            <person name="Currier R.B."/>
            <person name="Salgado D."/>
            <person name="Pla D."/>
            <person name="Sanz L."/>
            <person name="Hyder A.S."/>
            <person name="Ribeiro J.M."/>
            <person name="Arntzen J.W."/>
            <person name="van den Thillart G.E."/>
            <person name="Boetzer M."/>
            <person name="Pirovano W."/>
            <person name="Dirks R.P."/>
            <person name="Spaink H.P."/>
            <person name="Duboule D."/>
            <person name="McGlinn E."/>
            <person name="Kini R.M."/>
            <person name="Richardson M.K."/>
        </authorList>
    </citation>
    <scope>NUCLEOTIDE SEQUENCE</scope>
    <source>
        <tissue evidence="1">Blood</tissue>
    </source>
</reference>
<dbReference type="GO" id="GO:0004767">
    <property type="term" value="F:sphingomyelin phosphodiesterase activity"/>
    <property type="evidence" value="ECO:0007669"/>
    <property type="project" value="InterPro"/>
</dbReference>
<evidence type="ECO:0000313" key="2">
    <source>
        <dbReference type="Proteomes" id="UP000018936"/>
    </source>
</evidence>
<comment type="caution">
    <text evidence="1">The sequence shown here is derived from an EMBL/GenBank/DDBJ whole genome shotgun (WGS) entry which is preliminary data.</text>
</comment>
<gene>
    <name evidence="1" type="primary">SMPD3</name>
    <name evidence="1" type="ORF">L345_17131</name>
</gene>
<dbReference type="AlphaFoldDB" id="V8N5I8"/>
<dbReference type="OrthoDB" id="40902at2759"/>